<comment type="caution">
    <text evidence="1">The sequence shown here is derived from an EMBL/GenBank/DDBJ whole genome shotgun (WGS) entry which is preliminary data.</text>
</comment>
<sequence length="91" mass="10351">MSPGAFPKLSDFVELAAAEYYLESGRVELDARWIAAYFQDSGVMEAYPRQDPVAFGELVQKALDTHAERAGKQMRLHLARIARVKGRLRRR</sequence>
<protein>
    <submittedName>
        <fullName evidence="1">Uncharacterized protein</fullName>
    </submittedName>
</protein>
<accession>A0A7X7R6U9</accession>
<reference evidence="1 2" key="1">
    <citation type="journal article" date="2020" name="Biotechnol. Biofuels">
        <title>New insights from the biogas microbiome by comprehensive genome-resolved metagenomics of nearly 1600 species originating from multiple anaerobic digesters.</title>
        <authorList>
            <person name="Campanaro S."/>
            <person name="Treu L."/>
            <person name="Rodriguez-R L.M."/>
            <person name="Kovalovszki A."/>
            <person name="Ziels R.M."/>
            <person name="Maus I."/>
            <person name="Zhu X."/>
            <person name="Kougias P.G."/>
            <person name="Basile A."/>
            <person name="Luo G."/>
            <person name="Schluter A."/>
            <person name="Konstantinidis K.T."/>
            <person name="Angelidaki I."/>
        </authorList>
    </citation>
    <scope>NUCLEOTIDE SEQUENCE [LARGE SCALE GENOMIC DNA]</scope>
    <source>
        <strain evidence="1">AS06rmzACSIP_256</strain>
    </source>
</reference>
<dbReference type="EMBL" id="JAAYYV010000095">
    <property type="protein sequence ID" value="NLF53470.1"/>
    <property type="molecule type" value="Genomic_DNA"/>
</dbReference>
<gene>
    <name evidence="1" type="ORF">GX576_03550</name>
</gene>
<evidence type="ECO:0000313" key="1">
    <source>
        <dbReference type="EMBL" id="NLF53470.1"/>
    </source>
</evidence>
<dbReference type="AlphaFoldDB" id="A0A7X7R6U9"/>
<evidence type="ECO:0000313" key="2">
    <source>
        <dbReference type="Proteomes" id="UP000536534"/>
    </source>
</evidence>
<dbReference type="Proteomes" id="UP000536534">
    <property type="component" value="Unassembled WGS sequence"/>
</dbReference>
<name>A0A7X7R6U9_9RHOO</name>
<organism evidence="1 2">
    <name type="scientific">Thauera phenolivorans</name>
    <dbReference type="NCBI Taxonomy" id="1792543"/>
    <lineage>
        <taxon>Bacteria</taxon>
        <taxon>Pseudomonadati</taxon>
        <taxon>Pseudomonadota</taxon>
        <taxon>Betaproteobacteria</taxon>
        <taxon>Rhodocyclales</taxon>
        <taxon>Zoogloeaceae</taxon>
        <taxon>Thauera</taxon>
    </lineage>
</organism>
<proteinExistence type="predicted"/>